<dbReference type="GO" id="GO:0044218">
    <property type="term" value="C:other organism cell membrane"/>
    <property type="evidence" value="ECO:0007669"/>
    <property type="project" value="UniProtKB-KW"/>
</dbReference>
<evidence type="ECO:0000256" key="3">
    <source>
        <dbReference type="ARBA" id="ARBA00022537"/>
    </source>
</evidence>
<dbReference type="GO" id="GO:0046930">
    <property type="term" value="C:pore complex"/>
    <property type="evidence" value="ECO:0007669"/>
    <property type="project" value="InterPro"/>
</dbReference>
<evidence type="ECO:0000256" key="1">
    <source>
        <dbReference type="ARBA" id="ARBA00004175"/>
    </source>
</evidence>
<keyword evidence="7" id="KW-1185">Reference proteome</keyword>
<keyword evidence="3" id="KW-1052">Target cell membrane</keyword>
<keyword evidence="4" id="KW-0472">Membrane</keyword>
<dbReference type="Pfam" id="PF06369">
    <property type="entry name" value="Anemone_cytotox"/>
    <property type="match status" value="1"/>
</dbReference>
<accession>A0A3B4C518</accession>
<name>A0A3B4C518_PYGNA</name>
<dbReference type="GO" id="GO:0046931">
    <property type="term" value="P:pore complex assembly"/>
    <property type="evidence" value="ECO:0007669"/>
    <property type="project" value="InterPro"/>
</dbReference>
<reference evidence="6" key="2">
    <citation type="submission" date="2025-08" db="UniProtKB">
        <authorList>
            <consortium name="Ensembl"/>
        </authorList>
    </citation>
    <scope>IDENTIFICATION</scope>
</reference>
<dbReference type="GO" id="GO:0042151">
    <property type="term" value="C:nematocyst"/>
    <property type="evidence" value="ECO:0007669"/>
    <property type="project" value="UniProtKB-SubCell"/>
</dbReference>
<evidence type="ECO:0000256" key="2">
    <source>
        <dbReference type="ARBA" id="ARBA00004532"/>
    </source>
</evidence>
<dbReference type="InterPro" id="IPR009104">
    <property type="entry name" value="Anemon_actinoporin-like"/>
</dbReference>
<evidence type="ECO:0000313" key="6">
    <source>
        <dbReference type="Ensembl" id="ENSPNAP00000006972.2"/>
    </source>
</evidence>
<evidence type="ECO:0000256" key="5">
    <source>
        <dbReference type="ARBA" id="ARBA00023331"/>
    </source>
</evidence>
<evidence type="ECO:0000256" key="4">
    <source>
        <dbReference type="ARBA" id="ARBA00023298"/>
    </source>
</evidence>
<dbReference type="InterPro" id="IPR050677">
    <property type="entry name" value="Actinoporin_PFT"/>
</dbReference>
<dbReference type="GO" id="GO:0051715">
    <property type="term" value="P:cytolysis in another organism"/>
    <property type="evidence" value="ECO:0007669"/>
    <property type="project" value="InterPro"/>
</dbReference>
<dbReference type="Gene3D" id="2.60.270.20">
    <property type="entry name" value="Cytolysin/lectin"/>
    <property type="match status" value="1"/>
</dbReference>
<dbReference type="AlphaFoldDB" id="A0A3B4C518"/>
<dbReference type="SUPFAM" id="SSF63724">
    <property type="entry name" value="Cytolysin/lectin"/>
    <property type="match status" value="1"/>
</dbReference>
<dbReference type="PANTHER" id="PTHR40388">
    <property type="entry name" value="BRYOPORIN"/>
    <property type="match status" value="1"/>
</dbReference>
<dbReference type="OMA" id="NISGYCH"/>
<dbReference type="InterPro" id="IPR015926">
    <property type="entry name" value="Cytolysin/lectin"/>
</dbReference>
<dbReference type="Ensembl" id="ENSPNAT00000002610.2">
    <property type="protein sequence ID" value="ENSPNAP00000006972.2"/>
    <property type="gene ID" value="ENSPNAG00000002456.2"/>
</dbReference>
<dbReference type="GO" id="GO:0006812">
    <property type="term" value="P:monoatomic cation transport"/>
    <property type="evidence" value="ECO:0007669"/>
    <property type="project" value="InterPro"/>
</dbReference>
<organism evidence="6 7">
    <name type="scientific">Pygocentrus nattereri</name>
    <name type="common">Red-bellied piranha</name>
    <dbReference type="NCBI Taxonomy" id="42514"/>
    <lineage>
        <taxon>Eukaryota</taxon>
        <taxon>Metazoa</taxon>
        <taxon>Chordata</taxon>
        <taxon>Craniata</taxon>
        <taxon>Vertebrata</taxon>
        <taxon>Euteleostomi</taxon>
        <taxon>Actinopterygii</taxon>
        <taxon>Neopterygii</taxon>
        <taxon>Teleostei</taxon>
        <taxon>Ostariophysi</taxon>
        <taxon>Characiformes</taxon>
        <taxon>Characoidei</taxon>
        <taxon>Pygocentrus</taxon>
    </lineage>
</organism>
<reference evidence="6" key="3">
    <citation type="submission" date="2025-09" db="UniProtKB">
        <authorList>
            <consortium name="Ensembl"/>
        </authorList>
    </citation>
    <scope>IDENTIFICATION</scope>
</reference>
<keyword evidence="5" id="KW-0166">Nematocyst</keyword>
<dbReference type="Proteomes" id="UP001501920">
    <property type="component" value="Chromosome 10"/>
</dbReference>
<comment type="subcellular location">
    <subcellularLocation>
        <location evidence="2">Nematocyst</location>
    </subcellularLocation>
    <subcellularLocation>
        <location evidence="1">Target cell membrane</location>
    </subcellularLocation>
</comment>
<dbReference type="GeneTree" id="ENSGT00940000164286"/>
<keyword evidence="4" id="KW-1053">Target membrane</keyword>
<sequence length="196" mass="21680">MNPAIGGSAVFTTADQISQGIKTSRNVTIQITNCSDTTTLANPRSHNISGYCHHPPQPTIKKMKEEECLFSKTPYAACGSVGVLTYQIQKEKSNPVGELAIMFSVPYDYTWYENWFALGIFEVNIPCDYDLFKQMYYDNVDDDGQFTRKKAAGDVIIHLGEGALVKGTMSDGGQSIIKVELWDEGQNACTKTEEAN</sequence>
<evidence type="ECO:0000313" key="7">
    <source>
        <dbReference type="Proteomes" id="UP001501920"/>
    </source>
</evidence>
<dbReference type="GO" id="GO:0015267">
    <property type="term" value="F:channel activity"/>
    <property type="evidence" value="ECO:0007669"/>
    <property type="project" value="InterPro"/>
</dbReference>
<dbReference type="PANTHER" id="PTHR40388:SF1">
    <property type="entry name" value="BRYOPORIN"/>
    <property type="match status" value="1"/>
</dbReference>
<proteinExistence type="predicted"/>
<reference evidence="6 7" key="1">
    <citation type="submission" date="2020-10" db="EMBL/GenBank/DDBJ databases">
        <title>Pygocentrus nattereri (red-bellied piranha) genome, fPygNat1, primary haplotype.</title>
        <authorList>
            <person name="Myers G."/>
            <person name="Meyer A."/>
            <person name="Karagic N."/>
            <person name="Pippel M."/>
            <person name="Winkler S."/>
            <person name="Tracey A."/>
            <person name="Wood J."/>
            <person name="Formenti G."/>
            <person name="Howe K."/>
            <person name="Fedrigo O."/>
            <person name="Jarvis E.D."/>
        </authorList>
    </citation>
    <scope>NUCLEOTIDE SEQUENCE [LARGE SCALE GENOMIC DNA]</scope>
</reference>
<protein>
    <submittedName>
        <fullName evidence="6">Uncharacterized protein</fullName>
    </submittedName>
</protein>